<dbReference type="SUPFAM" id="SSF48403">
    <property type="entry name" value="Ankyrin repeat"/>
    <property type="match status" value="1"/>
</dbReference>
<feature type="repeat" description="ANK" evidence="3">
    <location>
        <begin position="73"/>
        <end position="106"/>
    </location>
</feature>
<feature type="repeat" description="ANK" evidence="3">
    <location>
        <begin position="140"/>
        <end position="175"/>
    </location>
</feature>
<dbReference type="PROSITE" id="PS50088">
    <property type="entry name" value="ANK_REPEAT"/>
    <property type="match status" value="3"/>
</dbReference>
<dbReference type="InterPro" id="IPR002110">
    <property type="entry name" value="Ankyrin_rpt"/>
</dbReference>
<dbReference type="Gene3D" id="1.25.40.20">
    <property type="entry name" value="Ankyrin repeat-containing domain"/>
    <property type="match status" value="1"/>
</dbReference>
<dbReference type="SUPFAM" id="SSF158235">
    <property type="entry name" value="SOCS box-like"/>
    <property type="match status" value="1"/>
</dbReference>
<dbReference type="AlphaFoldDB" id="A0AAV2HDQ9"/>
<dbReference type="GO" id="GO:0035556">
    <property type="term" value="P:intracellular signal transduction"/>
    <property type="evidence" value="ECO:0007669"/>
    <property type="project" value="InterPro"/>
</dbReference>
<dbReference type="PANTHER" id="PTHR24201:SF14">
    <property type="entry name" value="CYCLIN-DEPENDENT KINASE 4 INHIBITOR C-LIKE"/>
    <property type="match status" value="1"/>
</dbReference>
<dbReference type="Pfam" id="PF12796">
    <property type="entry name" value="Ank_2"/>
    <property type="match status" value="1"/>
</dbReference>
<dbReference type="InterPro" id="IPR036036">
    <property type="entry name" value="SOCS_box-like_dom_sf"/>
</dbReference>
<dbReference type="InterPro" id="IPR001496">
    <property type="entry name" value="SOCS_box"/>
</dbReference>
<dbReference type="SMART" id="SM00969">
    <property type="entry name" value="SOCS_box"/>
    <property type="match status" value="1"/>
</dbReference>
<keyword evidence="1" id="KW-0677">Repeat</keyword>
<keyword evidence="2 3" id="KW-0040">ANK repeat</keyword>
<reference evidence="5 6" key="1">
    <citation type="submission" date="2024-04" db="EMBL/GenBank/DDBJ databases">
        <authorList>
            <consortium name="Genoscope - CEA"/>
            <person name="William W."/>
        </authorList>
    </citation>
    <scope>NUCLEOTIDE SEQUENCE [LARGE SCALE GENOMIC DNA]</scope>
</reference>
<dbReference type="Gene3D" id="1.10.750.20">
    <property type="entry name" value="SOCS box"/>
    <property type="match status" value="1"/>
</dbReference>
<accession>A0AAV2HDQ9</accession>
<dbReference type="InterPro" id="IPR050776">
    <property type="entry name" value="Ank_Repeat/CDKN_Inhibitor"/>
</dbReference>
<feature type="repeat" description="ANK" evidence="3">
    <location>
        <begin position="107"/>
        <end position="139"/>
    </location>
</feature>
<dbReference type="Pfam" id="PF00023">
    <property type="entry name" value="Ank"/>
    <property type="match status" value="1"/>
</dbReference>
<dbReference type="SMART" id="SM00248">
    <property type="entry name" value="ANK"/>
    <property type="match status" value="4"/>
</dbReference>
<dbReference type="EMBL" id="CAXITT010000089">
    <property type="protein sequence ID" value="CAL1531445.1"/>
    <property type="molecule type" value="Genomic_DNA"/>
</dbReference>
<evidence type="ECO:0000256" key="3">
    <source>
        <dbReference type="PROSITE-ProRule" id="PRU00023"/>
    </source>
</evidence>
<evidence type="ECO:0000259" key="4">
    <source>
        <dbReference type="PROSITE" id="PS50225"/>
    </source>
</evidence>
<gene>
    <name evidence="5" type="ORF">GSLYS_00005540001</name>
</gene>
<dbReference type="PANTHER" id="PTHR24201">
    <property type="entry name" value="ANK_REP_REGION DOMAIN-CONTAINING PROTEIN"/>
    <property type="match status" value="1"/>
</dbReference>
<organism evidence="5 6">
    <name type="scientific">Lymnaea stagnalis</name>
    <name type="common">Great pond snail</name>
    <name type="synonym">Helix stagnalis</name>
    <dbReference type="NCBI Taxonomy" id="6523"/>
    <lineage>
        <taxon>Eukaryota</taxon>
        <taxon>Metazoa</taxon>
        <taxon>Spiralia</taxon>
        <taxon>Lophotrochozoa</taxon>
        <taxon>Mollusca</taxon>
        <taxon>Gastropoda</taxon>
        <taxon>Heterobranchia</taxon>
        <taxon>Euthyneura</taxon>
        <taxon>Panpulmonata</taxon>
        <taxon>Hygrophila</taxon>
        <taxon>Lymnaeoidea</taxon>
        <taxon>Lymnaeidae</taxon>
        <taxon>Lymnaea</taxon>
    </lineage>
</organism>
<sequence length="390" mass="43448">MPRSLWKKTKQYVLDTFREEDPEEYFKYKTKSAHGLSQDELEFMQAVKNRSIQKLRTMLNSGVDPNFFKNPGNRQTPLHLAVEGTVSEKVVGVLLFFGANPNAQDNLGCSPLHTACLHGNSAAVEQLVSAGADVNLVDNYQETPLMTACKVAHKSTSDIVDLLLEGGAIVSCTNDRKQSVLHILTCANPLATRTEVWMMEDRYVLVNKLLNRVARPLLVTKLLTFGMSANTLDEQNLTPLCCELLLLLQAPTFDPDNETDLLLTAKTLVRGGAMLQIPDVMTELDLLFRIRRARGPIHAPTFNNLARLIRDIHPVIPRAHLSLCLDLVKQVSGRAETQSLQRELEVAISTLPSLLQLCKLSVRQCLGGYVLCQAQYLPLPDKMKDYICSV</sequence>
<evidence type="ECO:0000256" key="2">
    <source>
        <dbReference type="ARBA" id="ARBA00023043"/>
    </source>
</evidence>
<name>A0AAV2HDQ9_LYMST</name>
<dbReference type="InterPro" id="IPR036770">
    <property type="entry name" value="Ankyrin_rpt-contain_sf"/>
</dbReference>
<dbReference type="CDD" id="cd03716">
    <property type="entry name" value="SOCS_ASB_like"/>
    <property type="match status" value="1"/>
</dbReference>
<dbReference type="GO" id="GO:0005634">
    <property type="term" value="C:nucleus"/>
    <property type="evidence" value="ECO:0007669"/>
    <property type="project" value="TreeGrafter"/>
</dbReference>
<protein>
    <recommendedName>
        <fullName evidence="4">SOCS box domain-containing protein</fullName>
    </recommendedName>
</protein>
<comment type="caution">
    <text evidence="5">The sequence shown here is derived from an EMBL/GenBank/DDBJ whole genome shotgun (WGS) entry which is preliminary data.</text>
</comment>
<dbReference type="PROSITE" id="PS50297">
    <property type="entry name" value="ANK_REP_REGION"/>
    <property type="match status" value="2"/>
</dbReference>
<dbReference type="PROSITE" id="PS50225">
    <property type="entry name" value="SOCS"/>
    <property type="match status" value="1"/>
</dbReference>
<feature type="domain" description="SOCS box" evidence="4">
    <location>
        <begin position="339"/>
        <end position="390"/>
    </location>
</feature>
<evidence type="ECO:0000256" key="1">
    <source>
        <dbReference type="ARBA" id="ARBA00022737"/>
    </source>
</evidence>
<keyword evidence="6" id="KW-1185">Reference proteome</keyword>
<proteinExistence type="predicted"/>
<evidence type="ECO:0000313" key="5">
    <source>
        <dbReference type="EMBL" id="CAL1531445.1"/>
    </source>
</evidence>
<evidence type="ECO:0000313" key="6">
    <source>
        <dbReference type="Proteomes" id="UP001497497"/>
    </source>
</evidence>
<dbReference type="Proteomes" id="UP001497497">
    <property type="component" value="Unassembled WGS sequence"/>
</dbReference>
<dbReference type="Pfam" id="PF07525">
    <property type="entry name" value="SOCS_box"/>
    <property type="match status" value="1"/>
</dbReference>